<reference evidence="2 3" key="2">
    <citation type="journal article" date="2017" name="Front. Plant Sci.">
        <title>Gene Classification and Mining of Molecular Markers Useful in Red Clover (Trifolium pratense) Breeding.</title>
        <authorList>
            <person name="Istvanek J."/>
            <person name="Dluhosova J."/>
            <person name="Dluhos P."/>
            <person name="Patkova L."/>
            <person name="Nedelnik J."/>
            <person name="Repkova J."/>
        </authorList>
    </citation>
    <scope>NUCLEOTIDE SEQUENCE [LARGE SCALE GENOMIC DNA]</scope>
    <source>
        <strain evidence="3">cv. Tatra</strain>
        <tissue evidence="2">Young leaves</tissue>
    </source>
</reference>
<organism evidence="2 3">
    <name type="scientific">Trifolium pratense</name>
    <name type="common">Red clover</name>
    <dbReference type="NCBI Taxonomy" id="57577"/>
    <lineage>
        <taxon>Eukaryota</taxon>
        <taxon>Viridiplantae</taxon>
        <taxon>Streptophyta</taxon>
        <taxon>Embryophyta</taxon>
        <taxon>Tracheophyta</taxon>
        <taxon>Spermatophyta</taxon>
        <taxon>Magnoliopsida</taxon>
        <taxon>eudicotyledons</taxon>
        <taxon>Gunneridae</taxon>
        <taxon>Pentapetalae</taxon>
        <taxon>rosids</taxon>
        <taxon>fabids</taxon>
        <taxon>Fabales</taxon>
        <taxon>Fabaceae</taxon>
        <taxon>Papilionoideae</taxon>
        <taxon>50 kb inversion clade</taxon>
        <taxon>NPAAA clade</taxon>
        <taxon>Hologalegina</taxon>
        <taxon>IRL clade</taxon>
        <taxon>Trifolieae</taxon>
        <taxon>Trifolium</taxon>
    </lineage>
</organism>
<accession>A0A2K3K3N8</accession>
<dbReference type="EMBL" id="ASHM01083847">
    <property type="protein sequence ID" value="PNX60870.1"/>
    <property type="molecule type" value="Genomic_DNA"/>
</dbReference>
<proteinExistence type="predicted"/>
<reference evidence="2 3" key="1">
    <citation type="journal article" date="2014" name="Am. J. Bot.">
        <title>Genome assembly and annotation for red clover (Trifolium pratense; Fabaceae).</title>
        <authorList>
            <person name="Istvanek J."/>
            <person name="Jaros M."/>
            <person name="Krenek A."/>
            <person name="Repkova J."/>
        </authorList>
    </citation>
    <scope>NUCLEOTIDE SEQUENCE [LARGE SCALE GENOMIC DNA]</scope>
    <source>
        <strain evidence="3">cv. Tatra</strain>
        <tissue evidence="2">Young leaves</tissue>
    </source>
</reference>
<sequence>MATEDAQPEQPLSLASPTRDSIHNDAIHINKLFFKGSDPNEPVVKWVSLKC</sequence>
<name>A0A2K3K3N8_TRIPR</name>
<feature type="region of interest" description="Disordered" evidence="1">
    <location>
        <begin position="1"/>
        <end position="20"/>
    </location>
</feature>
<comment type="caution">
    <text evidence="2">The sequence shown here is derived from an EMBL/GenBank/DDBJ whole genome shotgun (WGS) entry which is preliminary data.</text>
</comment>
<dbReference type="Proteomes" id="UP000236291">
    <property type="component" value="Unassembled WGS sequence"/>
</dbReference>
<evidence type="ECO:0000313" key="2">
    <source>
        <dbReference type="EMBL" id="PNX60870.1"/>
    </source>
</evidence>
<evidence type="ECO:0000313" key="3">
    <source>
        <dbReference type="Proteomes" id="UP000236291"/>
    </source>
</evidence>
<dbReference type="AlphaFoldDB" id="A0A2K3K3N8"/>
<protein>
    <submittedName>
        <fullName evidence="2">Uncharacterized protein</fullName>
    </submittedName>
</protein>
<evidence type="ECO:0000256" key="1">
    <source>
        <dbReference type="SAM" id="MobiDB-lite"/>
    </source>
</evidence>
<gene>
    <name evidence="2" type="ORF">L195_g052159</name>
</gene>